<keyword evidence="13" id="KW-0675">Receptor</keyword>
<comment type="caution">
    <text evidence="13">The sequence shown here is derived from an EMBL/GenBank/DDBJ whole genome shotgun (WGS) entry which is preliminary data.</text>
</comment>
<reference evidence="13 14" key="1">
    <citation type="submission" date="2019-12" db="EMBL/GenBank/DDBJ databases">
        <title>Genomic-based taxomic classification of the family Erythrobacteraceae.</title>
        <authorList>
            <person name="Xu L."/>
        </authorList>
    </citation>
    <scope>NUCLEOTIDE SEQUENCE [LARGE SCALE GENOMIC DNA]</scope>
    <source>
        <strain evidence="13 14">S36</strain>
    </source>
</reference>
<comment type="subcellular location">
    <subcellularLocation>
        <location evidence="1 8">Cell outer membrane</location>
        <topology evidence="1 8">Multi-pass membrane protein</topology>
    </subcellularLocation>
</comment>
<feature type="signal peptide" evidence="10">
    <location>
        <begin position="1"/>
        <end position="36"/>
    </location>
</feature>
<evidence type="ECO:0000313" key="13">
    <source>
        <dbReference type="EMBL" id="MXO98342.1"/>
    </source>
</evidence>
<evidence type="ECO:0000256" key="5">
    <source>
        <dbReference type="ARBA" id="ARBA00023077"/>
    </source>
</evidence>
<dbReference type="PANTHER" id="PTHR47234">
    <property type="match status" value="1"/>
</dbReference>
<dbReference type="Gene3D" id="2.170.130.10">
    <property type="entry name" value="TonB-dependent receptor, plug domain"/>
    <property type="match status" value="1"/>
</dbReference>
<proteinExistence type="inferred from homology"/>
<dbReference type="GO" id="GO:0009279">
    <property type="term" value="C:cell outer membrane"/>
    <property type="evidence" value="ECO:0007669"/>
    <property type="project" value="UniProtKB-SubCell"/>
</dbReference>
<dbReference type="PANTHER" id="PTHR47234:SF2">
    <property type="entry name" value="TONB-DEPENDENT RECEPTOR"/>
    <property type="match status" value="1"/>
</dbReference>
<keyword evidence="14" id="KW-1185">Reference proteome</keyword>
<dbReference type="Proteomes" id="UP000469430">
    <property type="component" value="Unassembled WGS sequence"/>
</dbReference>
<evidence type="ECO:0000256" key="4">
    <source>
        <dbReference type="ARBA" id="ARBA00022692"/>
    </source>
</evidence>
<feature type="chain" id="PRO_5026020270" evidence="10">
    <location>
        <begin position="37"/>
        <end position="952"/>
    </location>
</feature>
<feature type="domain" description="TonB-dependent receptor-like beta-barrel" evidence="11">
    <location>
        <begin position="407"/>
        <end position="917"/>
    </location>
</feature>
<keyword evidence="2 8" id="KW-0813">Transport</keyword>
<dbReference type="Pfam" id="PF07715">
    <property type="entry name" value="Plug"/>
    <property type="match status" value="1"/>
</dbReference>
<keyword evidence="4 8" id="KW-0812">Transmembrane</keyword>
<dbReference type="Gene3D" id="2.40.170.20">
    <property type="entry name" value="TonB-dependent receptor, beta-barrel domain"/>
    <property type="match status" value="1"/>
</dbReference>
<evidence type="ECO:0000256" key="9">
    <source>
        <dbReference type="RuleBase" id="RU003357"/>
    </source>
</evidence>
<organism evidence="13 14">
    <name type="scientific">Croceibacterium xixiisoli</name>
    <dbReference type="NCBI Taxonomy" id="1476466"/>
    <lineage>
        <taxon>Bacteria</taxon>
        <taxon>Pseudomonadati</taxon>
        <taxon>Pseudomonadota</taxon>
        <taxon>Alphaproteobacteria</taxon>
        <taxon>Sphingomonadales</taxon>
        <taxon>Erythrobacteraceae</taxon>
        <taxon>Croceibacterium</taxon>
    </lineage>
</organism>
<name>A0A6I4TR14_9SPHN</name>
<dbReference type="Pfam" id="PF00593">
    <property type="entry name" value="TonB_dep_Rec_b-barrel"/>
    <property type="match status" value="1"/>
</dbReference>
<gene>
    <name evidence="13" type="ORF">GRI97_05005</name>
</gene>
<evidence type="ECO:0000256" key="8">
    <source>
        <dbReference type="PROSITE-ProRule" id="PRU01360"/>
    </source>
</evidence>
<dbReference type="EMBL" id="WTYJ01000001">
    <property type="protein sequence ID" value="MXO98342.1"/>
    <property type="molecule type" value="Genomic_DNA"/>
</dbReference>
<dbReference type="InterPro" id="IPR037066">
    <property type="entry name" value="Plug_dom_sf"/>
</dbReference>
<keyword evidence="6 8" id="KW-0472">Membrane</keyword>
<evidence type="ECO:0000256" key="10">
    <source>
        <dbReference type="SAM" id="SignalP"/>
    </source>
</evidence>
<accession>A0A6I4TR14</accession>
<evidence type="ECO:0000256" key="3">
    <source>
        <dbReference type="ARBA" id="ARBA00022452"/>
    </source>
</evidence>
<dbReference type="InterPro" id="IPR000531">
    <property type="entry name" value="Beta-barrel_TonB"/>
</dbReference>
<sequence>MADHRERDMPRFSGRTAVRVSLLVAAANLLAQPVLAQETPQPQADEQSGEQPIVVTGSRLSASGFNAPTPVTVMGADEIARRAAPNVSEVLNQIPAFRAQSTAATSAIFGSNLGAATADLRGLGANRTLVLVDGRRVVASTVQGGSFTPANTVDLNTIPTSLIARTEVVTGGASAAYGSDAVAGVVNLILNTRLEGLRASAQYGQTDEGDAEEYTASLAFGTSFGGDRGRFIIGGEYNENKGTGDCYTRAWCAENYGPVTNPAFAVNGLPASLIVPGVRTATATDNGIITSGPLRGLEFNPDGTTRQHDYGTYYGAGIYQIGGGDERNPFFQHYSLVAPVTRYSGMAHLEYDLTDNVTFFAEGSYAKVKASQLGAQVRDLGNITIRRDNAYLSDEVQDLMDANGLTSFTFGRIGNDFGPTRMTVDRETYRAVGGLNGQFGGTWKWEAYYQYGRTNYHQAVANNRINSNYTRAVDAVFDDNGDIVCRSTLTNPTNGCIPLNLFGAGNYDPNAVSYSFGTALQDTHLTQHVAAAQISGEPFSTWAGPVAIALGGEYREDIASGTADPISAALNFYVSGGAAISGKMNVKEGFLEVGVPLARDASFARSLDLNGAIRLTDYSVSGSVTSWKLGATWEPVDQLRLRVTRSRDIRAPNIFELYAPRSTSFQTVTDPENGGAFVLPLSILGGNANLVPEIANTLTIGGVFSPDFAGLNGLQLSVDYYDINLEGAIATYGSQIIVNLCAQGVAAMCANVVRDEDDAIVSITNVNQNVNNIKTRGLDIELLYRTALGGGDLTLRSLATHVMDLTTVDVTGRGIDRAGQNGAPTSQPSGVPNWQVNTSARYSTGPFSGEVQARYISGGYIDNTKLGPLQEGHINNDPNSVNLNRIKAYWYFNANAQYDLIRDGDRSVQLFGAINNIGNRAPPVAPSSFGPTNNVLYDVLGRTYRIGIRVAY</sequence>
<dbReference type="InterPro" id="IPR036942">
    <property type="entry name" value="Beta-barrel_TonB_sf"/>
</dbReference>
<keyword evidence="5 9" id="KW-0798">TonB box</keyword>
<evidence type="ECO:0000256" key="6">
    <source>
        <dbReference type="ARBA" id="ARBA00023136"/>
    </source>
</evidence>
<dbReference type="InterPro" id="IPR039426">
    <property type="entry name" value="TonB-dep_rcpt-like"/>
</dbReference>
<comment type="similarity">
    <text evidence="8 9">Belongs to the TonB-dependent receptor family.</text>
</comment>
<evidence type="ECO:0000256" key="7">
    <source>
        <dbReference type="ARBA" id="ARBA00023237"/>
    </source>
</evidence>
<protein>
    <submittedName>
        <fullName evidence="13">TonB-dependent receptor</fullName>
    </submittedName>
</protein>
<evidence type="ECO:0000256" key="1">
    <source>
        <dbReference type="ARBA" id="ARBA00004571"/>
    </source>
</evidence>
<dbReference type="InterPro" id="IPR012910">
    <property type="entry name" value="Plug_dom"/>
</dbReference>
<keyword evidence="3 8" id="KW-1134">Transmembrane beta strand</keyword>
<evidence type="ECO:0000259" key="12">
    <source>
        <dbReference type="Pfam" id="PF07715"/>
    </source>
</evidence>
<feature type="domain" description="TonB-dependent receptor plug" evidence="12">
    <location>
        <begin position="66"/>
        <end position="185"/>
    </location>
</feature>
<evidence type="ECO:0000259" key="11">
    <source>
        <dbReference type="Pfam" id="PF00593"/>
    </source>
</evidence>
<evidence type="ECO:0000256" key="2">
    <source>
        <dbReference type="ARBA" id="ARBA00022448"/>
    </source>
</evidence>
<evidence type="ECO:0000313" key="14">
    <source>
        <dbReference type="Proteomes" id="UP000469430"/>
    </source>
</evidence>
<dbReference type="PROSITE" id="PS52016">
    <property type="entry name" value="TONB_DEPENDENT_REC_3"/>
    <property type="match status" value="1"/>
</dbReference>
<keyword evidence="10" id="KW-0732">Signal</keyword>
<dbReference type="SUPFAM" id="SSF56935">
    <property type="entry name" value="Porins"/>
    <property type="match status" value="1"/>
</dbReference>
<keyword evidence="7 8" id="KW-0998">Cell outer membrane</keyword>
<dbReference type="AlphaFoldDB" id="A0A6I4TR14"/>